<dbReference type="Proteomes" id="UP000218209">
    <property type="component" value="Unassembled WGS sequence"/>
</dbReference>
<accession>A0A1X6P1P8</accession>
<keyword evidence="4" id="KW-1185">Reference proteome</keyword>
<feature type="compositionally biased region" description="Gly residues" evidence="2">
    <location>
        <begin position="177"/>
        <end position="198"/>
    </location>
</feature>
<gene>
    <name evidence="3" type="ORF">BU14_0266s0002</name>
</gene>
<feature type="region of interest" description="Disordered" evidence="2">
    <location>
        <begin position="94"/>
        <end position="139"/>
    </location>
</feature>
<name>A0A1X6P1P8_PORUM</name>
<reference evidence="3 4" key="1">
    <citation type="submission" date="2017-03" db="EMBL/GenBank/DDBJ databases">
        <title>WGS assembly of Porphyra umbilicalis.</title>
        <authorList>
            <person name="Brawley S.H."/>
            <person name="Blouin N.A."/>
            <person name="Ficko-Blean E."/>
            <person name="Wheeler G.L."/>
            <person name="Lohr M."/>
            <person name="Goodson H.V."/>
            <person name="Jenkins J.W."/>
            <person name="Blaby-Haas C.E."/>
            <person name="Helliwell K.E."/>
            <person name="Chan C."/>
            <person name="Marriage T."/>
            <person name="Bhattacharya D."/>
            <person name="Klein A.S."/>
            <person name="Badis Y."/>
            <person name="Brodie J."/>
            <person name="Cao Y."/>
            <person name="Collen J."/>
            <person name="Dittami S.M."/>
            <person name="Gachon C.M."/>
            <person name="Green B.R."/>
            <person name="Karpowicz S."/>
            <person name="Kim J.W."/>
            <person name="Kudahl U."/>
            <person name="Lin S."/>
            <person name="Michel G."/>
            <person name="Mittag M."/>
            <person name="Olson B.J."/>
            <person name="Pangilinan J."/>
            <person name="Peng Y."/>
            <person name="Qiu H."/>
            <person name="Shu S."/>
            <person name="Singer J.T."/>
            <person name="Smith A.G."/>
            <person name="Sprecher B.N."/>
            <person name="Wagner V."/>
            <person name="Wang W."/>
            <person name="Wang Z.-Y."/>
            <person name="Yan J."/>
            <person name="Yarish C."/>
            <person name="Zoeuner-Riek S."/>
            <person name="Zhuang Y."/>
            <person name="Zou Y."/>
            <person name="Lindquist E.A."/>
            <person name="Grimwood J."/>
            <person name="Barry K."/>
            <person name="Rokhsar D.S."/>
            <person name="Schmutz J."/>
            <person name="Stiller J.W."/>
            <person name="Grossman A.R."/>
            <person name="Prochnik S.E."/>
        </authorList>
    </citation>
    <scope>NUCLEOTIDE SEQUENCE [LARGE SCALE GENOMIC DNA]</scope>
    <source>
        <strain evidence="3">4086291</strain>
    </source>
</reference>
<protein>
    <submittedName>
        <fullName evidence="3">Uncharacterized protein</fullName>
    </submittedName>
</protein>
<sequence length="278" mass="28569">MVAVDGHMAPYGAKGKRFAAVAAALNAHPDVPFEVTPKAATDRYELLMEWYRKGDVLRLRRNGSEEDYETVAELLAAVAADLDSASAAKAAAADAGPAGPATGAMSWAPNGQLPSGGGVGPRSLMRAGGGMPGVDEEDPDGIVVTPLMSSRNKRPRLDGGMSGASGMDEPVLAGQLPIGGGAGSAGGGAGSGAGGGALGDPPSPWDHLLRIEKERNAVERQRLEREAARLEVEAGRLRAASIADAARLAAEKEDRAASRQQMTQLMALVSDLAKRRDA</sequence>
<evidence type="ECO:0000313" key="3">
    <source>
        <dbReference type="EMBL" id="OSX74811.1"/>
    </source>
</evidence>
<keyword evidence="1" id="KW-0175">Coiled coil</keyword>
<organism evidence="3 4">
    <name type="scientific">Porphyra umbilicalis</name>
    <name type="common">Purple laver</name>
    <name type="synonym">Red alga</name>
    <dbReference type="NCBI Taxonomy" id="2786"/>
    <lineage>
        <taxon>Eukaryota</taxon>
        <taxon>Rhodophyta</taxon>
        <taxon>Bangiophyceae</taxon>
        <taxon>Bangiales</taxon>
        <taxon>Bangiaceae</taxon>
        <taxon>Porphyra</taxon>
    </lineage>
</organism>
<feature type="region of interest" description="Disordered" evidence="2">
    <location>
        <begin position="177"/>
        <end position="203"/>
    </location>
</feature>
<dbReference type="AlphaFoldDB" id="A0A1X6P1P8"/>
<evidence type="ECO:0000313" key="4">
    <source>
        <dbReference type="Proteomes" id="UP000218209"/>
    </source>
</evidence>
<evidence type="ECO:0000256" key="1">
    <source>
        <dbReference type="SAM" id="Coils"/>
    </source>
</evidence>
<proteinExistence type="predicted"/>
<dbReference type="EMBL" id="KV918929">
    <property type="protein sequence ID" value="OSX74811.1"/>
    <property type="molecule type" value="Genomic_DNA"/>
</dbReference>
<feature type="compositionally biased region" description="Low complexity" evidence="2">
    <location>
        <begin position="94"/>
        <end position="104"/>
    </location>
</feature>
<feature type="coiled-coil region" evidence="1">
    <location>
        <begin position="211"/>
        <end position="240"/>
    </location>
</feature>
<evidence type="ECO:0000256" key="2">
    <source>
        <dbReference type="SAM" id="MobiDB-lite"/>
    </source>
</evidence>